<sequence>MKYDAADGYKKTNKISEASTNPAVSPSPNTPNGKLRDDKGINKPGKMIASLFVPFCHFKKLSSNDPAKLSPNAPPAHLAASSDPEQMPTTPAPETIPAREHTKTPRTKTKVTPAD</sequence>
<evidence type="ECO:0000313" key="1">
    <source>
        <dbReference type="Proteomes" id="UP000095286"/>
    </source>
</evidence>
<dbReference type="WBParaSite" id="RSKR_0000055200.1">
    <property type="protein sequence ID" value="RSKR_0000055200.1"/>
    <property type="gene ID" value="RSKR_0000055200"/>
</dbReference>
<name>A0AC35THE8_9BILA</name>
<proteinExistence type="predicted"/>
<evidence type="ECO:0000313" key="2">
    <source>
        <dbReference type="WBParaSite" id="RSKR_0000055200.1"/>
    </source>
</evidence>
<reference evidence="2" key="1">
    <citation type="submission" date="2016-11" db="UniProtKB">
        <authorList>
            <consortium name="WormBaseParasite"/>
        </authorList>
    </citation>
    <scope>IDENTIFICATION</scope>
    <source>
        <strain evidence="2">KR3021</strain>
    </source>
</reference>
<protein>
    <submittedName>
        <fullName evidence="2">Uncharacterized protein</fullName>
    </submittedName>
</protein>
<dbReference type="Proteomes" id="UP000095286">
    <property type="component" value="Unplaced"/>
</dbReference>
<accession>A0AC35THE8</accession>
<organism evidence="1 2">
    <name type="scientific">Rhabditophanes sp. KR3021</name>
    <dbReference type="NCBI Taxonomy" id="114890"/>
    <lineage>
        <taxon>Eukaryota</taxon>
        <taxon>Metazoa</taxon>
        <taxon>Ecdysozoa</taxon>
        <taxon>Nematoda</taxon>
        <taxon>Chromadorea</taxon>
        <taxon>Rhabditida</taxon>
        <taxon>Tylenchina</taxon>
        <taxon>Panagrolaimomorpha</taxon>
        <taxon>Strongyloidoidea</taxon>
        <taxon>Alloionematidae</taxon>
        <taxon>Rhabditophanes</taxon>
    </lineage>
</organism>